<gene>
    <name evidence="1" type="ORF">ABFW12_16335</name>
</gene>
<proteinExistence type="predicted"/>
<name>A0ABV3VI52_9MYCO</name>
<dbReference type="RefSeq" id="WP_368573324.1">
    <property type="nucleotide sequence ID" value="NZ_JBDLOU010000032.1"/>
</dbReference>
<dbReference type="Proteomes" id="UP001558474">
    <property type="component" value="Unassembled WGS sequence"/>
</dbReference>
<keyword evidence="2" id="KW-1185">Reference proteome</keyword>
<dbReference type="EMBL" id="JBDLOU010000032">
    <property type="protein sequence ID" value="MEX3739797.1"/>
    <property type="molecule type" value="Genomic_DNA"/>
</dbReference>
<reference evidence="1 2" key="1">
    <citation type="submission" date="2024-04" db="EMBL/GenBank/DDBJ databases">
        <title>Genomic Markers of Mycobacteria.</title>
        <authorList>
            <person name="Soliman M.S."/>
            <person name="Elkholy A."/>
            <person name="Soliman N.S."/>
            <person name="Abbas A."/>
            <person name="Khayrat S."/>
            <person name="Shawky S."/>
        </authorList>
    </citation>
    <scope>NUCLEOTIDE SEQUENCE [LARGE SCALE GENOMIC DNA]</scope>
    <source>
        <strain evidence="1 2">Egy-CU-AM5</strain>
    </source>
</reference>
<evidence type="ECO:0000313" key="2">
    <source>
        <dbReference type="Proteomes" id="UP001558474"/>
    </source>
</evidence>
<comment type="caution">
    <text evidence="1">The sequence shown here is derived from an EMBL/GenBank/DDBJ whole genome shotgun (WGS) entry which is preliminary data.</text>
</comment>
<evidence type="ECO:0000313" key="1">
    <source>
        <dbReference type="EMBL" id="MEX3739797.1"/>
    </source>
</evidence>
<accession>A0ABV3VI52</accession>
<organism evidence="1 2">
    <name type="scientific">Mycolicibacterium porcinum</name>
    <dbReference type="NCBI Taxonomy" id="39693"/>
    <lineage>
        <taxon>Bacteria</taxon>
        <taxon>Bacillati</taxon>
        <taxon>Actinomycetota</taxon>
        <taxon>Actinomycetes</taxon>
        <taxon>Mycobacteriales</taxon>
        <taxon>Mycobacteriaceae</taxon>
        <taxon>Mycolicibacterium</taxon>
    </lineage>
</organism>
<sequence>MRRVNVRRAAWAAALVLVVLIAGGAVAGWYLGKVEDDRMRQMKPYLPDKQQERAQDLVSALNSRDPRKLQLLRNTSVAPDAPDNLQLDRLIEAAFPLPDCRYALDSVRDRGEQGTMDISWVSSDTRTYRYDMLITETCLGRAPLRRIIAVIAVPYMGGYWTDASLLIER</sequence>
<protein>
    <submittedName>
        <fullName evidence="1">Uncharacterized protein</fullName>
    </submittedName>
</protein>